<feature type="transmembrane region" description="Helical" evidence="7">
    <location>
        <begin position="310"/>
        <end position="331"/>
    </location>
</feature>
<feature type="transmembrane region" description="Helical" evidence="7">
    <location>
        <begin position="483"/>
        <end position="506"/>
    </location>
</feature>
<accession>A0A5J5F2N6</accession>
<feature type="transmembrane region" description="Helical" evidence="7">
    <location>
        <begin position="526"/>
        <end position="552"/>
    </location>
</feature>
<dbReference type="InterPro" id="IPR036259">
    <property type="entry name" value="MFS_trans_sf"/>
</dbReference>
<dbReference type="SUPFAM" id="SSF103473">
    <property type="entry name" value="MFS general substrate transporter"/>
    <property type="match status" value="1"/>
</dbReference>
<dbReference type="PANTHER" id="PTHR11654">
    <property type="entry name" value="OLIGOPEPTIDE TRANSPORTER-RELATED"/>
    <property type="match status" value="1"/>
</dbReference>
<keyword evidence="5 7" id="KW-1133">Transmembrane helix</keyword>
<keyword evidence="3" id="KW-0813">Transport</keyword>
<comment type="subcellular location">
    <subcellularLocation>
        <location evidence="1">Membrane</location>
        <topology evidence="1">Multi-pass membrane protein</topology>
    </subcellularLocation>
</comment>
<organism evidence="8 9">
    <name type="scientific">Sphaerosporella brunnea</name>
    <dbReference type="NCBI Taxonomy" id="1250544"/>
    <lineage>
        <taxon>Eukaryota</taxon>
        <taxon>Fungi</taxon>
        <taxon>Dikarya</taxon>
        <taxon>Ascomycota</taxon>
        <taxon>Pezizomycotina</taxon>
        <taxon>Pezizomycetes</taxon>
        <taxon>Pezizales</taxon>
        <taxon>Pyronemataceae</taxon>
        <taxon>Sphaerosporella</taxon>
    </lineage>
</organism>
<evidence type="ECO:0000256" key="5">
    <source>
        <dbReference type="ARBA" id="ARBA00022989"/>
    </source>
</evidence>
<feature type="transmembrane region" description="Helical" evidence="7">
    <location>
        <begin position="196"/>
        <end position="219"/>
    </location>
</feature>
<dbReference type="EMBL" id="VXIS01000051">
    <property type="protein sequence ID" value="KAA8910034.1"/>
    <property type="molecule type" value="Genomic_DNA"/>
</dbReference>
<reference evidence="8 9" key="1">
    <citation type="submission" date="2019-09" db="EMBL/GenBank/DDBJ databases">
        <title>Draft genome of the ectomycorrhizal ascomycete Sphaerosporella brunnea.</title>
        <authorList>
            <consortium name="DOE Joint Genome Institute"/>
            <person name="Benucci G.M."/>
            <person name="Marozzi G."/>
            <person name="Antonielli L."/>
            <person name="Sanchez S."/>
            <person name="Marco P."/>
            <person name="Wang X."/>
            <person name="Falini L.B."/>
            <person name="Barry K."/>
            <person name="Haridas S."/>
            <person name="Lipzen A."/>
            <person name="Labutti K."/>
            <person name="Grigoriev I.V."/>
            <person name="Murat C."/>
            <person name="Martin F."/>
            <person name="Albertini E."/>
            <person name="Donnini D."/>
            <person name="Bonito G."/>
        </authorList>
    </citation>
    <scope>NUCLEOTIDE SEQUENCE [LARGE SCALE GENOMIC DNA]</scope>
    <source>
        <strain evidence="8 9">Sb_GMNB300</strain>
    </source>
</reference>
<evidence type="ECO:0000256" key="4">
    <source>
        <dbReference type="ARBA" id="ARBA00022692"/>
    </source>
</evidence>
<evidence type="ECO:0000256" key="1">
    <source>
        <dbReference type="ARBA" id="ARBA00004141"/>
    </source>
</evidence>
<keyword evidence="6 7" id="KW-0472">Membrane</keyword>
<keyword evidence="4 7" id="KW-0812">Transmembrane</keyword>
<gene>
    <name evidence="8" type="ORF">FN846DRAFT_940346</name>
</gene>
<feature type="transmembrane region" description="Helical" evidence="7">
    <location>
        <begin position="590"/>
        <end position="610"/>
    </location>
</feature>
<evidence type="ECO:0000256" key="3">
    <source>
        <dbReference type="ARBA" id="ARBA00022448"/>
    </source>
</evidence>
<evidence type="ECO:0000256" key="6">
    <source>
        <dbReference type="ARBA" id="ARBA00023136"/>
    </source>
</evidence>
<feature type="transmembrane region" description="Helical" evidence="7">
    <location>
        <begin position="284"/>
        <end position="304"/>
    </location>
</feature>
<evidence type="ECO:0000313" key="8">
    <source>
        <dbReference type="EMBL" id="KAA8910034.1"/>
    </source>
</evidence>
<sequence>MSNGHAFAIEFPSAKAKYGPSQPFSPRKHANHRRSLPLTPALRRLSVMATKNEDDPVYGTRSALSEVFNNQSAMHVGPRVAVRGKPIDPTEPTEDELATLPRVPGSLPFTAYTIAFIEMCERMSFCGTIAVFINFIQQPLPDNSPSGAGRDGQSGALGMGQGTAFGVATFDSLWVYTVPLLGGYLADTHWGRWKTVFIASILAIIGHGLLIVSSLPALLTAPKSSLAVLLIGIVIMGLGTGSIKANVSTLMAEQTAHHKPKIKVHKNGERVIVDPELTVSRSYLYLYLMLNIGAVTGSSGMVYAEKLVGFWLAYIIPLAFFFMSPWVLLWGRKRYVRSPPSGSVLSQTVKLLRLATKGKLSLNPVRTYKNLSHPDLLDRVKPSNIPVEQRPAWMTFPDSWVDEVKRGLKACQVLSWFPILWLGFNQMLHNLTSQAATLVTHGLPNDFYCNINPIVLVMIIPLFDQFLYPYLRRHNINFTPLKKIAAGFLAATLAVVWAMVLQLYIYRLSPCGRHANRCSKPAPISVWWQAGIYALTALSEVLAVTTGMEYCFAKAPTNMRSVVYSLYLLMTAIAGVVGIAFMPLSDDPMLVWNYAVIAVIMLGGFFGFCIHFRKQDRRESLDAAAVVQVDPASMADLQK</sequence>
<dbReference type="GO" id="GO:0071916">
    <property type="term" value="F:dipeptide transmembrane transporter activity"/>
    <property type="evidence" value="ECO:0007669"/>
    <property type="project" value="UniProtKB-ARBA"/>
</dbReference>
<dbReference type="GO" id="GO:0005886">
    <property type="term" value="C:plasma membrane"/>
    <property type="evidence" value="ECO:0007669"/>
    <property type="project" value="UniProtKB-ARBA"/>
</dbReference>
<dbReference type="AlphaFoldDB" id="A0A5J5F2N6"/>
<feature type="transmembrane region" description="Helical" evidence="7">
    <location>
        <begin position="451"/>
        <end position="471"/>
    </location>
</feature>
<evidence type="ECO:0000313" key="9">
    <source>
        <dbReference type="Proteomes" id="UP000326924"/>
    </source>
</evidence>
<comment type="caution">
    <text evidence="8">The sequence shown here is derived from an EMBL/GenBank/DDBJ whole genome shotgun (WGS) entry which is preliminary data.</text>
</comment>
<evidence type="ECO:0000256" key="7">
    <source>
        <dbReference type="SAM" id="Phobius"/>
    </source>
</evidence>
<dbReference type="Pfam" id="PF00854">
    <property type="entry name" value="PTR2"/>
    <property type="match status" value="1"/>
</dbReference>
<comment type="similarity">
    <text evidence="2">Belongs to the major facilitator superfamily. Proton-dependent oligopeptide transporter (POT/PTR) (TC 2.A.17) family.</text>
</comment>
<protein>
    <submittedName>
        <fullName evidence="8">MFS peptide transporter</fullName>
    </submittedName>
</protein>
<dbReference type="FunFam" id="1.20.1250.20:FF:000085">
    <property type="entry name" value="MFS peptide transporter Ptr2"/>
    <property type="match status" value="1"/>
</dbReference>
<feature type="transmembrane region" description="Helical" evidence="7">
    <location>
        <begin position="564"/>
        <end position="584"/>
    </location>
</feature>
<dbReference type="Proteomes" id="UP000326924">
    <property type="component" value="Unassembled WGS sequence"/>
</dbReference>
<feature type="transmembrane region" description="Helical" evidence="7">
    <location>
        <begin position="413"/>
        <end position="431"/>
    </location>
</feature>
<keyword evidence="9" id="KW-1185">Reference proteome</keyword>
<feature type="transmembrane region" description="Helical" evidence="7">
    <location>
        <begin position="225"/>
        <end position="243"/>
    </location>
</feature>
<proteinExistence type="inferred from homology"/>
<dbReference type="OrthoDB" id="8904098at2759"/>
<dbReference type="InParanoid" id="A0A5J5F2N6"/>
<dbReference type="InterPro" id="IPR000109">
    <property type="entry name" value="POT_fam"/>
</dbReference>
<name>A0A5J5F2N6_9PEZI</name>
<evidence type="ECO:0000256" key="2">
    <source>
        <dbReference type="ARBA" id="ARBA00005982"/>
    </source>
</evidence>
<dbReference type="Gene3D" id="1.20.1250.20">
    <property type="entry name" value="MFS general substrate transporter like domains"/>
    <property type="match status" value="1"/>
</dbReference>